<reference evidence="3 4" key="1">
    <citation type="journal article" date="2015" name="Int. J. Syst. Evol. Microbiol.">
        <title>Amycolatopsis rhabdoformis sp. nov., an actinomycete isolated from a tropical forest soil.</title>
        <authorList>
            <person name="Souza W.R."/>
            <person name="Silva R.E."/>
            <person name="Goodfellow M."/>
            <person name="Busarakam K."/>
            <person name="Figueiro F.S."/>
            <person name="Ferreira D."/>
            <person name="Rodrigues-Filho E."/>
            <person name="Moraes L.A.B."/>
            <person name="Zucchi T.D."/>
        </authorList>
    </citation>
    <scope>NUCLEOTIDE SEQUENCE [LARGE SCALE GENOMIC DNA]</scope>
    <source>
        <strain evidence="3 4">NCIMB 14900</strain>
    </source>
</reference>
<gene>
    <name evidence="3" type="ORF">VSH64_44120</name>
</gene>
<dbReference type="Gene3D" id="2.80.10.50">
    <property type="match status" value="2"/>
</dbReference>
<dbReference type="Proteomes" id="UP001330812">
    <property type="component" value="Chromosome"/>
</dbReference>
<feature type="signal peptide" evidence="1">
    <location>
        <begin position="1"/>
        <end position="25"/>
    </location>
</feature>
<keyword evidence="4" id="KW-1185">Reference proteome</keyword>
<feature type="chain" id="PRO_5046567137" evidence="1">
    <location>
        <begin position="26"/>
        <end position="435"/>
    </location>
</feature>
<accession>A0ABZ1I5K4</accession>
<dbReference type="SUPFAM" id="SSF50370">
    <property type="entry name" value="Ricin B-like lectins"/>
    <property type="match status" value="1"/>
</dbReference>
<dbReference type="SUPFAM" id="SSF52317">
    <property type="entry name" value="Class I glutamine amidotransferase-like"/>
    <property type="match status" value="1"/>
</dbReference>
<proteinExistence type="predicted"/>
<evidence type="ECO:0000259" key="2">
    <source>
        <dbReference type="SMART" id="SM00458"/>
    </source>
</evidence>
<dbReference type="SMART" id="SM00458">
    <property type="entry name" value="RICIN"/>
    <property type="match status" value="1"/>
</dbReference>
<sequence length="435" mass="46884">MFAKRRPFGLIGKALVFFAACLGLAYGSPALTPHAAAATPFKVLAFYSGTYDAAHISFENEARPWFQQQAAANGYTFTATNNWNQLTSLTTSQAAVVMFLDDQPQSQAQFDGFKRYMDSGGGFFGFHVTAYNDNSSPASSNWFHNDFLGTGRFVSNSWGPTGETLKIENRTHPSTVNLPATIQSSVSEWYSWQKDLRQNPNISILASLDPGTFPVGDDPSQTWHSGYYPIMWTNKSYKMIYANFGHNKMNYDTNTALSSTFASPDQNRFVLDGLRWLGGATGDGGTTTPPAGGISPTSWYPVVNKATNKCVDAAAAGTTNGTVVQQYTCNATNAQQYQFQPTSDGFVRINNRGNAAEVLDVTDVSTADNAGIQLWSYSGGGNQQWQAVSEGGGYYHLTARHSGKCLTVPGGSTADSVRLVQAACNGGAAQSFKIA</sequence>
<dbReference type="InterPro" id="IPR029062">
    <property type="entry name" value="Class_I_gatase-like"/>
</dbReference>
<dbReference type="Pfam" id="PF00652">
    <property type="entry name" value="Ricin_B_lectin"/>
    <property type="match status" value="1"/>
</dbReference>
<protein>
    <submittedName>
        <fullName evidence="3">RICIN domain-containing protein</fullName>
    </submittedName>
</protein>
<feature type="domain" description="Ricin B lectin" evidence="2">
    <location>
        <begin position="296"/>
        <end position="435"/>
    </location>
</feature>
<dbReference type="Gene3D" id="3.40.50.880">
    <property type="match status" value="1"/>
</dbReference>
<dbReference type="CDD" id="cd00161">
    <property type="entry name" value="beta-trefoil_Ricin-like"/>
    <property type="match status" value="1"/>
</dbReference>
<evidence type="ECO:0000313" key="4">
    <source>
        <dbReference type="Proteomes" id="UP001330812"/>
    </source>
</evidence>
<organism evidence="3 4">
    <name type="scientific">Amycolatopsis rhabdoformis</name>
    <dbReference type="NCBI Taxonomy" id="1448059"/>
    <lineage>
        <taxon>Bacteria</taxon>
        <taxon>Bacillati</taxon>
        <taxon>Actinomycetota</taxon>
        <taxon>Actinomycetes</taxon>
        <taxon>Pseudonocardiales</taxon>
        <taxon>Pseudonocardiaceae</taxon>
        <taxon>Amycolatopsis</taxon>
    </lineage>
</organism>
<dbReference type="Pfam" id="PF06283">
    <property type="entry name" value="ThuA"/>
    <property type="match status" value="1"/>
</dbReference>
<dbReference type="PROSITE" id="PS50231">
    <property type="entry name" value="RICIN_B_LECTIN"/>
    <property type="match status" value="1"/>
</dbReference>
<dbReference type="RefSeq" id="WP_326568666.1">
    <property type="nucleotide sequence ID" value="NZ_CP142149.1"/>
</dbReference>
<name>A0ABZ1I5K4_9PSEU</name>
<keyword evidence="1" id="KW-0732">Signal</keyword>
<dbReference type="EMBL" id="CP142149">
    <property type="protein sequence ID" value="WSE29707.1"/>
    <property type="molecule type" value="Genomic_DNA"/>
</dbReference>
<dbReference type="InterPro" id="IPR035992">
    <property type="entry name" value="Ricin_B-like_lectins"/>
</dbReference>
<evidence type="ECO:0000313" key="3">
    <source>
        <dbReference type="EMBL" id="WSE29707.1"/>
    </source>
</evidence>
<evidence type="ECO:0000256" key="1">
    <source>
        <dbReference type="SAM" id="SignalP"/>
    </source>
</evidence>
<dbReference type="InterPro" id="IPR000772">
    <property type="entry name" value="Ricin_B_lectin"/>
</dbReference>
<dbReference type="InterPro" id="IPR029010">
    <property type="entry name" value="ThuA-like"/>
</dbReference>